<sequence length="83" mass="9193">MKRFSNSIVEVFSPNVIANLPIAYNRLSLSRIFPKISTHLLILVQLPILEPYNCEIARSDLTLLGSGVKKVKANIGGSVTRQQ</sequence>
<name>A0ABU5TD25_9CYAN</name>
<dbReference type="EMBL" id="JAYGIE010000002">
    <property type="protein sequence ID" value="MEA5476191.1"/>
    <property type="molecule type" value="Genomic_DNA"/>
</dbReference>
<reference evidence="1 2" key="1">
    <citation type="submission" date="2023-12" db="EMBL/GenBank/DDBJ databases">
        <title>Baltic Sea Cyanobacteria.</title>
        <authorList>
            <person name="Delbaje E."/>
            <person name="Fewer D.P."/>
            <person name="Shishido T.K."/>
        </authorList>
    </citation>
    <scope>NUCLEOTIDE SEQUENCE [LARGE SCALE GENOMIC DNA]</scope>
    <source>
        <strain evidence="1 2">UHCC 0370</strain>
    </source>
</reference>
<comment type="caution">
    <text evidence="1">The sequence shown here is derived from an EMBL/GenBank/DDBJ whole genome shotgun (WGS) entry which is preliminary data.</text>
</comment>
<organism evidence="1 2">
    <name type="scientific">Pseudanabaena galeata UHCC 0370</name>
    <dbReference type="NCBI Taxonomy" id="3110310"/>
    <lineage>
        <taxon>Bacteria</taxon>
        <taxon>Bacillati</taxon>
        <taxon>Cyanobacteriota</taxon>
        <taxon>Cyanophyceae</taxon>
        <taxon>Pseudanabaenales</taxon>
        <taxon>Pseudanabaenaceae</taxon>
        <taxon>Pseudanabaena</taxon>
    </lineage>
</organism>
<evidence type="ECO:0000313" key="2">
    <source>
        <dbReference type="Proteomes" id="UP001301388"/>
    </source>
</evidence>
<keyword evidence="2" id="KW-1185">Reference proteome</keyword>
<gene>
    <name evidence="1" type="ORF">VB774_01025</name>
</gene>
<accession>A0ABU5TD25</accession>
<dbReference type="Proteomes" id="UP001301388">
    <property type="component" value="Unassembled WGS sequence"/>
</dbReference>
<evidence type="ECO:0000313" key="1">
    <source>
        <dbReference type="EMBL" id="MEA5476191.1"/>
    </source>
</evidence>
<proteinExistence type="predicted"/>
<protein>
    <submittedName>
        <fullName evidence="1">Uncharacterized protein</fullName>
    </submittedName>
</protein>